<sequence length="109" mass="12429">MDSTIMFLCKYGLQILPVRLSDGDRLKDVLSSICNKWNNLSVGRFSVSYAYVDGYCALQNESVFENMFFLFSNCDRINTKVDENKHSSRLIVGSTIDEVDDVDEVEKVL</sequence>
<protein>
    <submittedName>
        <fullName evidence="1">Uncharacterized protein</fullName>
    </submittedName>
</protein>
<evidence type="ECO:0000313" key="2">
    <source>
        <dbReference type="Proteomes" id="UP001062846"/>
    </source>
</evidence>
<gene>
    <name evidence="1" type="ORF">RHMOL_Rhmol01G0112200</name>
</gene>
<organism evidence="1 2">
    <name type="scientific">Rhododendron molle</name>
    <name type="common">Chinese azalea</name>
    <name type="synonym">Azalea mollis</name>
    <dbReference type="NCBI Taxonomy" id="49168"/>
    <lineage>
        <taxon>Eukaryota</taxon>
        <taxon>Viridiplantae</taxon>
        <taxon>Streptophyta</taxon>
        <taxon>Embryophyta</taxon>
        <taxon>Tracheophyta</taxon>
        <taxon>Spermatophyta</taxon>
        <taxon>Magnoliopsida</taxon>
        <taxon>eudicotyledons</taxon>
        <taxon>Gunneridae</taxon>
        <taxon>Pentapetalae</taxon>
        <taxon>asterids</taxon>
        <taxon>Ericales</taxon>
        <taxon>Ericaceae</taxon>
        <taxon>Ericoideae</taxon>
        <taxon>Rhodoreae</taxon>
        <taxon>Rhododendron</taxon>
    </lineage>
</organism>
<evidence type="ECO:0000313" key="1">
    <source>
        <dbReference type="EMBL" id="KAI8571339.1"/>
    </source>
</evidence>
<accession>A0ACC0Q1M1</accession>
<name>A0ACC0Q1M1_RHOML</name>
<keyword evidence="2" id="KW-1185">Reference proteome</keyword>
<dbReference type="EMBL" id="CM046388">
    <property type="protein sequence ID" value="KAI8571339.1"/>
    <property type="molecule type" value="Genomic_DNA"/>
</dbReference>
<reference evidence="1" key="1">
    <citation type="submission" date="2022-02" db="EMBL/GenBank/DDBJ databases">
        <title>Plant Genome Project.</title>
        <authorList>
            <person name="Zhang R.-G."/>
        </authorList>
    </citation>
    <scope>NUCLEOTIDE SEQUENCE</scope>
    <source>
        <strain evidence="1">AT1</strain>
    </source>
</reference>
<comment type="caution">
    <text evidence="1">The sequence shown here is derived from an EMBL/GenBank/DDBJ whole genome shotgun (WGS) entry which is preliminary data.</text>
</comment>
<dbReference type="Proteomes" id="UP001062846">
    <property type="component" value="Chromosome 1"/>
</dbReference>
<proteinExistence type="predicted"/>